<reference evidence="1 2" key="1">
    <citation type="journal article" date="2019" name="Sci. Rep.">
        <title>Orb-weaving spider Araneus ventricosus genome elucidates the spidroin gene catalogue.</title>
        <authorList>
            <person name="Kono N."/>
            <person name="Nakamura H."/>
            <person name="Ohtoshi R."/>
            <person name="Moran D.A.P."/>
            <person name="Shinohara A."/>
            <person name="Yoshida Y."/>
            <person name="Fujiwara M."/>
            <person name="Mori M."/>
            <person name="Tomita M."/>
            <person name="Arakawa K."/>
        </authorList>
    </citation>
    <scope>NUCLEOTIDE SEQUENCE [LARGE SCALE GENOMIC DNA]</scope>
</reference>
<dbReference type="Proteomes" id="UP000499080">
    <property type="component" value="Unassembled WGS sequence"/>
</dbReference>
<organism evidence="1 2">
    <name type="scientific">Araneus ventricosus</name>
    <name type="common">Orbweaver spider</name>
    <name type="synonym">Epeira ventricosa</name>
    <dbReference type="NCBI Taxonomy" id="182803"/>
    <lineage>
        <taxon>Eukaryota</taxon>
        <taxon>Metazoa</taxon>
        <taxon>Ecdysozoa</taxon>
        <taxon>Arthropoda</taxon>
        <taxon>Chelicerata</taxon>
        <taxon>Arachnida</taxon>
        <taxon>Araneae</taxon>
        <taxon>Araneomorphae</taxon>
        <taxon>Entelegynae</taxon>
        <taxon>Araneoidea</taxon>
        <taxon>Araneidae</taxon>
        <taxon>Araneus</taxon>
    </lineage>
</organism>
<dbReference type="AlphaFoldDB" id="A0A4Y2BEQ7"/>
<protein>
    <submittedName>
        <fullName evidence="1">Uncharacterized protein</fullName>
    </submittedName>
</protein>
<gene>
    <name evidence="1" type="ORF">AVEN_179572_1</name>
</gene>
<name>A0A4Y2BEQ7_ARAVE</name>
<accession>A0A4Y2BEQ7</accession>
<evidence type="ECO:0000313" key="2">
    <source>
        <dbReference type="Proteomes" id="UP000499080"/>
    </source>
</evidence>
<comment type="caution">
    <text evidence="1">The sequence shown here is derived from an EMBL/GenBank/DDBJ whole genome shotgun (WGS) entry which is preliminary data.</text>
</comment>
<sequence>MTEEETKQPVPVQQAPLSENRGDFISRNFHLTDCFFFTASPKLWAPSGRALLGGPPVCTLALELAASTSSIPCPVPPEGDLAFQALF</sequence>
<keyword evidence="2" id="KW-1185">Reference proteome</keyword>
<dbReference type="EMBL" id="BGPR01000067">
    <property type="protein sequence ID" value="GBL89786.1"/>
    <property type="molecule type" value="Genomic_DNA"/>
</dbReference>
<proteinExistence type="predicted"/>
<evidence type="ECO:0000313" key="1">
    <source>
        <dbReference type="EMBL" id="GBL89786.1"/>
    </source>
</evidence>